<protein>
    <submittedName>
        <fullName evidence="1">Somatic embryogenesis receptor kinase 1</fullName>
    </submittedName>
</protein>
<organism evidence="1 2">
    <name type="scientific">Olea europaea subsp. europaea</name>
    <dbReference type="NCBI Taxonomy" id="158383"/>
    <lineage>
        <taxon>Eukaryota</taxon>
        <taxon>Viridiplantae</taxon>
        <taxon>Streptophyta</taxon>
        <taxon>Embryophyta</taxon>
        <taxon>Tracheophyta</taxon>
        <taxon>Spermatophyta</taxon>
        <taxon>Magnoliopsida</taxon>
        <taxon>eudicotyledons</taxon>
        <taxon>Gunneridae</taxon>
        <taxon>Pentapetalae</taxon>
        <taxon>asterids</taxon>
        <taxon>lamiids</taxon>
        <taxon>Lamiales</taxon>
        <taxon>Oleaceae</taxon>
        <taxon>Oleeae</taxon>
        <taxon>Olea</taxon>
    </lineage>
</organism>
<sequence>MINTVLRKAFQNRFCYFDSETMTETGREMAPSTNSLRKLFENRFENERIEKFDGQGQLALIVAQFMIKMCDEDAEVIALLKRLDDLARNCSGSSQRSEEYRNFSKMFSFFMTELEVFFRVQNSMRTPINRNELVAVFVDLFLEILEEILRLQPTFIRRVEDSIKTLKMELKFLITFVGNTPSQPTELRMY</sequence>
<proteinExistence type="predicted"/>
<accession>A0A8S0TRG9</accession>
<dbReference type="Gramene" id="OE9A093071T1">
    <property type="protein sequence ID" value="OE9A093071C1"/>
    <property type="gene ID" value="OE9A093071"/>
</dbReference>
<keyword evidence="1" id="KW-0675">Receptor</keyword>
<dbReference type="EMBL" id="CACTIH010007288">
    <property type="protein sequence ID" value="CAA3007977.1"/>
    <property type="molecule type" value="Genomic_DNA"/>
</dbReference>
<name>A0A8S0TRG9_OLEEU</name>
<keyword evidence="1" id="KW-0418">Kinase</keyword>
<dbReference type="Proteomes" id="UP000594638">
    <property type="component" value="Unassembled WGS sequence"/>
</dbReference>
<gene>
    <name evidence="1" type="ORF">OLEA9_A093071</name>
</gene>
<keyword evidence="2" id="KW-1185">Reference proteome</keyword>
<dbReference type="OrthoDB" id="928085at2759"/>
<dbReference type="GO" id="GO:0016301">
    <property type="term" value="F:kinase activity"/>
    <property type="evidence" value="ECO:0007669"/>
    <property type="project" value="UniProtKB-KW"/>
</dbReference>
<evidence type="ECO:0000313" key="1">
    <source>
        <dbReference type="EMBL" id="CAA3007977.1"/>
    </source>
</evidence>
<reference evidence="1 2" key="1">
    <citation type="submission" date="2019-12" db="EMBL/GenBank/DDBJ databases">
        <authorList>
            <person name="Alioto T."/>
            <person name="Alioto T."/>
            <person name="Gomez Garrido J."/>
        </authorList>
    </citation>
    <scope>NUCLEOTIDE SEQUENCE [LARGE SCALE GENOMIC DNA]</scope>
</reference>
<comment type="caution">
    <text evidence="1">The sequence shown here is derived from an EMBL/GenBank/DDBJ whole genome shotgun (WGS) entry which is preliminary data.</text>
</comment>
<keyword evidence="1" id="KW-0808">Transferase</keyword>
<evidence type="ECO:0000313" key="2">
    <source>
        <dbReference type="Proteomes" id="UP000594638"/>
    </source>
</evidence>
<dbReference type="AlphaFoldDB" id="A0A8S0TRG9"/>